<dbReference type="Gene3D" id="3.40.720.10">
    <property type="entry name" value="Alkaline Phosphatase, subunit A"/>
    <property type="match status" value="1"/>
</dbReference>
<dbReference type="EMBL" id="MGDI01000031">
    <property type="protein sequence ID" value="OGL52609.1"/>
    <property type="molecule type" value="Genomic_DNA"/>
</dbReference>
<dbReference type="STRING" id="1817883.A3G31_11635"/>
<dbReference type="AlphaFoldDB" id="A0A1F7SFR9"/>
<dbReference type="PANTHER" id="PTHR10151">
    <property type="entry name" value="ECTONUCLEOTIDE PYROPHOSPHATASE/PHOSPHODIESTERASE"/>
    <property type="match status" value="1"/>
</dbReference>
<gene>
    <name evidence="1" type="ORF">A3G31_11635</name>
</gene>
<accession>A0A1F7SFR9</accession>
<dbReference type="InterPro" id="IPR002591">
    <property type="entry name" value="Phosphodiest/P_Trfase"/>
</dbReference>
<dbReference type="Pfam" id="PF01663">
    <property type="entry name" value="Phosphodiest"/>
    <property type="match status" value="1"/>
</dbReference>
<dbReference type="InterPro" id="IPR017850">
    <property type="entry name" value="Alkaline_phosphatase_core_sf"/>
</dbReference>
<sequence length="459" mass="52973">MKKLLVIGLDCATPELLFDMWLDSLPNIKKIAESGIYGKLRSTIPPITVPAWTAMMTSYDPGMLGFYGFRNRKSYGYEDLYFANANYVKAKTVWNHLSRNRLKSLIIGVPQTYPPKPLNGAIVGCFLTPNKDVQYTYPDDLKYELDKAADGNYIIDVEDFRTNEKEKLLESIYIMTERRFKAFRHLYKKDSYDFAMVVEMGIDRIHHGFWRFSDKKHRLYQPGNPFENAIFDYYKAIDSEIGRTLELIDKDTSVLIVSDHGAKTMHGAICINEWLIKNGYLALKEEPKKQTSLKMNMIDWSRTKAWGEGGYYSRIFFNVKGREPEGIIPQEDYEKFRNEIKAKLEAMTDEKGNRIDTIAHRPEDIYKECNNVPPDLVVYLGNLDWRSAGSVGMGSIYSYENDTGPDDANHAQEGIIIWNLPKKDFREIKEVYSIYDIAPSILQFFGITVPKEMIGKTMI</sequence>
<dbReference type="GO" id="GO:0016787">
    <property type="term" value="F:hydrolase activity"/>
    <property type="evidence" value="ECO:0007669"/>
    <property type="project" value="UniProtKB-ARBA"/>
</dbReference>
<evidence type="ECO:0000313" key="1">
    <source>
        <dbReference type="EMBL" id="OGL52609.1"/>
    </source>
</evidence>
<protein>
    <submittedName>
        <fullName evidence="1">Phosphodiesterase</fullName>
    </submittedName>
</protein>
<name>A0A1F7SFR9_9BACT</name>
<dbReference type="PANTHER" id="PTHR10151:SF120">
    <property type="entry name" value="BIS(5'-ADENOSYL)-TRIPHOSPHATASE"/>
    <property type="match status" value="1"/>
</dbReference>
<organism evidence="1 2">
    <name type="scientific">Candidatus Schekmanbacteria bacterium RIFCSPLOWO2_12_FULL_38_15</name>
    <dbReference type="NCBI Taxonomy" id="1817883"/>
    <lineage>
        <taxon>Bacteria</taxon>
        <taxon>Candidatus Schekmaniibacteriota</taxon>
    </lineage>
</organism>
<proteinExistence type="predicted"/>
<comment type="caution">
    <text evidence="1">The sequence shown here is derived from an EMBL/GenBank/DDBJ whole genome shotgun (WGS) entry which is preliminary data.</text>
</comment>
<dbReference type="SUPFAM" id="SSF53649">
    <property type="entry name" value="Alkaline phosphatase-like"/>
    <property type="match status" value="1"/>
</dbReference>
<dbReference type="Proteomes" id="UP000178082">
    <property type="component" value="Unassembled WGS sequence"/>
</dbReference>
<reference evidence="1 2" key="1">
    <citation type="journal article" date="2016" name="Nat. Commun.">
        <title>Thousands of microbial genomes shed light on interconnected biogeochemical processes in an aquifer system.</title>
        <authorList>
            <person name="Anantharaman K."/>
            <person name="Brown C.T."/>
            <person name="Hug L.A."/>
            <person name="Sharon I."/>
            <person name="Castelle C.J."/>
            <person name="Probst A.J."/>
            <person name="Thomas B.C."/>
            <person name="Singh A."/>
            <person name="Wilkins M.J."/>
            <person name="Karaoz U."/>
            <person name="Brodie E.L."/>
            <person name="Williams K.H."/>
            <person name="Hubbard S.S."/>
            <person name="Banfield J.F."/>
        </authorList>
    </citation>
    <scope>NUCLEOTIDE SEQUENCE [LARGE SCALE GENOMIC DNA]</scope>
</reference>
<evidence type="ECO:0000313" key="2">
    <source>
        <dbReference type="Proteomes" id="UP000178082"/>
    </source>
</evidence>